<feature type="domain" description="Heme-copper oxidase subunit III family profile" evidence="8">
    <location>
        <begin position="24"/>
        <end position="196"/>
    </location>
</feature>
<dbReference type="PANTHER" id="PTHR11403">
    <property type="entry name" value="CYTOCHROME C OXIDASE SUBUNIT III"/>
    <property type="match status" value="1"/>
</dbReference>
<dbReference type="Pfam" id="PF00510">
    <property type="entry name" value="COX3"/>
    <property type="match status" value="1"/>
</dbReference>
<dbReference type="PROSITE" id="PS50253">
    <property type="entry name" value="COX3"/>
    <property type="match status" value="1"/>
</dbReference>
<evidence type="ECO:0000256" key="2">
    <source>
        <dbReference type="ARBA" id="ARBA00010581"/>
    </source>
</evidence>
<organism evidence="9 10">
    <name type="scientific">Maioricimonas rarisocia</name>
    <dbReference type="NCBI Taxonomy" id="2528026"/>
    <lineage>
        <taxon>Bacteria</taxon>
        <taxon>Pseudomonadati</taxon>
        <taxon>Planctomycetota</taxon>
        <taxon>Planctomycetia</taxon>
        <taxon>Planctomycetales</taxon>
        <taxon>Planctomycetaceae</taxon>
        <taxon>Maioricimonas</taxon>
    </lineage>
</organism>
<dbReference type="InterPro" id="IPR024791">
    <property type="entry name" value="Cyt_c/ubiquinol_Oxase_su3"/>
</dbReference>
<feature type="transmembrane region" description="Helical" evidence="7">
    <location>
        <begin position="21"/>
        <end position="41"/>
    </location>
</feature>
<dbReference type="InterPro" id="IPR035973">
    <property type="entry name" value="Cyt_c_oxidase_su3-like_sf"/>
</dbReference>
<dbReference type="GO" id="GO:0005886">
    <property type="term" value="C:plasma membrane"/>
    <property type="evidence" value="ECO:0007669"/>
    <property type="project" value="UniProtKB-SubCell"/>
</dbReference>
<proteinExistence type="inferred from homology"/>
<dbReference type="PANTHER" id="PTHR11403:SF10">
    <property type="entry name" value="CYTOCHROME C OXIDASE"/>
    <property type="match status" value="1"/>
</dbReference>
<sequence length="196" mass="21892">MALVIRTPVPDRRSEGLSRQARRFFLIGIGAISVAAGLAWVTIRLAGAGLQGAFPVFPPPFIASTLLLVFGSVAMHRAVHYVRYERQRLFRRWLLVALGTGVLFMAAQLVGLWMMLPHERGPASTSLGATPFVMVLTVLHALHFFVAVLAVVFVASKALDHRYDHEYHWGVTFTAWFWHFLGVVWLGILAVFAIIW</sequence>
<evidence type="ECO:0000313" key="9">
    <source>
        <dbReference type="EMBL" id="QDU38383.1"/>
    </source>
</evidence>
<evidence type="ECO:0000259" key="8">
    <source>
        <dbReference type="PROSITE" id="PS50253"/>
    </source>
</evidence>
<protein>
    <submittedName>
        <fullName evidence="9">Cytochrome o ubiquinol oxidase subunit III</fullName>
    </submittedName>
</protein>
<evidence type="ECO:0000313" key="10">
    <source>
        <dbReference type="Proteomes" id="UP000320496"/>
    </source>
</evidence>
<evidence type="ECO:0000256" key="1">
    <source>
        <dbReference type="ARBA" id="ARBA00004141"/>
    </source>
</evidence>
<dbReference type="GO" id="GO:0004129">
    <property type="term" value="F:cytochrome-c oxidase activity"/>
    <property type="evidence" value="ECO:0007669"/>
    <property type="project" value="InterPro"/>
</dbReference>
<dbReference type="EMBL" id="CP036275">
    <property type="protein sequence ID" value="QDU38383.1"/>
    <property type="molecule type" value="Genomic_DNA"/>
</dbReference>
<keyword evidence="5 7" id="KW-0472">Membrane</keyword>
<evidence type="ECO:0000256" key="4">
    <source>
        <dbReference type="ARBA" id="ARBA00022989"/>
    </source>
</evidence>
<dbReference type="Gene3D" id="1.20.120.80">
    <property type="entry name" value="Cytochrome c oxidase, subunit III, four-helix bundle"/>
    <property type="match status" value="1"/>
</dbReference>
<accession>A0A517Z7C4</accession>
<dbReference type="AlphaFoldDB" id="A0A517Z7C4"/>
<evidence type="ECO:0000256" key="5">
    <source>
        <dbReference type="ARBA" id="ARBA00023136"/>
    </source>
</evidence>
<name>A0A517Z7C4_9PLAN</name>
<feature type="transmembrane region" description="Helical" evidence="7">
    <location>
        <begin position="128"/>
        <end position="155"/>
    </location>
</feature>
<gene>
    <name evidence="9" type="ORF">Mal4_27100</name>
</gene>
<feature type="transmembrane region" description="Helical" evidence="7">
    <location>
        <begin position="61"/>
        <end position="82"/>
    </location>
</feature>
<feature type="transmembrane region" description="Helical" evidence="7">
    <location>
        <begin position="176"/>
        <end position="195"/>
    </location>
</feature>
<keyword evidence="3 6" id="KW-0812">Transmembrane</keyword>
<dbReference type="SUPFAM" id="SSF81452">
    <property type="entry name" value="Cytochrome c oxidase subunit III-like"/>
    <property type="match status" value="1"/>
</dbReference>
<feature type="transmembrane region" description="Helical" evidence="7">
    <location>
        <begin position="94"/>
        <end position="116"/>
    </location>
</feature>
<comment type="subcellular location">
    <subcellularLocation>
        <location evidence="6">Cell membrane</location>
        <topology evidence="6">Multi-pass membrane protein</topology>
    </subcellularLocation>
    <subcellularLocation>
        <location evidence="1">Membrane</location>
        <topology evidence="1">Multi-pass membrane protein</topology>
    </subcellularLocation>
</comment>
<reference evidence="9 10" key="1">
    <citation type="submission" date="2019-02" db="EMBL/GenBank/DDBJ databases">
        <title>Deep-cultivation of Planctomycetes and their phenomic and genomic characterization uncovers novel biology.</title>
        <authorList>
            <person name="Wiegand S."/>
            <person name="Jogler M."/>
            <person name="Boedeker C."/>
            <person name="Pinto D."/>
            <person name="Vollmers J."/>
            <person name="Rivas-Marin E."/>
            <person name="Kohn T."/>
            <person name="Peeters S.H."/>
            <person name="Heuer A."/>
            <person name="Rast P."/>
            <person name="Oberbeckmann S."/>
            <person name="Bunk B."/>
            <person name="Jeske O."/>
            <person name="Meyerdierks A."/>
            <person name="Storesund J.E."/>
            <person name="Kallscheuer N."/>
            <person name="Luecker S."/>
            <person name="Lage O.M."/>
            <person name="Pohl T."/>
            <person name="Merkel B.J."/>
            <person name="Hornburger P."/>
            <person name="Mueller R.-W."/>
            <person name="Bruemmer F."/>
            <person name="Labrenz M."/>
            <person name="Spormann A.M."/>
            <person name="Op den Camp H."/>
            <person name="Overmann J."/>
            <person name="Amann R."/>
            <person name="Jetten M.S.M."/>
            <person name="Mascher T."/>
            <person name="Medema M.H."/>
            <person name="Devos D.P."/>
            <person name="Kaster A.-K."/>
            <person name="Ovreas L."/>
            <person name="Rohde M."/>
            <person name="Galperin M.Y."/>
            <person name="Jogler C."/>
        </authorList>
    </citation>
    <scope>NUCLEOTIDE SEQUENCE [LARGE SCALE GENOMIC DNA]</scope>
    <source>
        <strain evidence="9 10">Mal4</strain>
    </source>
</reference>
<evidence type="ECO:0000256" key="7">
    <source>
        <dbReference type="SAM" id="Phobius"/>
    </source>
</evidence>
<dbReference type="OrthoDB" id="261701at2"/>
<dbReference type="GO" id="GO:0019646">
    <property type="term" value="P:aerobic electron transport chain"/>
    <property type="evidence" value="ECO:0007669"/>
    <property type="project" value="InterPro"/>
</dbReference>
<evidence type="ECO:0000256" key="3">
    <source>
        <dbReference type="ARBA" id="ARBA00022692"/>
    </source>
</evidence>
<keyword evidence="10" id="KW-1185">Reference proteome</keyword>
<dbReference type="InterPro" id="IPR013833">
    <property type="entry name" value="Cyt_c_oxidase_su3_a-hlx"/>
</dbReference>
<keyword evidence="4 7" id="KW-1133">Transmembrane helix</keyword>
<dbReference type="RefSeq" id="WP_145369671.1">
    <property type="nucleotide sequence ID" value="NZ_CP036275.1"/>
</dbReference>
<dbReference type="Proteomes" id="UP000320496">
    <property type="component" value="Chromosome"/>
</dbReference>
<dbReference type="InterPro" id="IPR000298">
    <property type="entry name" value="Cyt_c_oxidase-like_su3"/>
</dbReference>
<dbReference type="KEGG" id="mri:Mal4_27100"/>
<evidence type="ECO:0000256" key="6">
    <source>
        <dbReference type="RuleBase" id="RU003376"/>
    </source>
</evidence>
<comment type="similarity">
    <text evidence="2 6">Belongs to the cytochrome c oxidase subunit 3 family.</text>
</comment>